<dbReference type="AlphaFoldDB" id="A0AAW1XWX4"/>
<dbReference type="Gene3D" id="2.90.10.10">
    <property type="entry name" value="Bulb-type lectin domain"/>
    <property type="match status" value="1"/>
</dbReference>
<dbReference type="SUPFAM" id="SSF51110">
    <property type="entry name" value="alpha-D-mannose-specific plant lectins"/>
    <property type="match status" value="1"/>
</dbReference>
<dbReference type="PANTHER" id="PTHR47976">
    <property type="entry name" value="G-TYPE LECTIN S-RECEPTOR-LIKE SERINE/THREONINE-PROTEIN KINASE SD2-5"/>
    <property type="match status" value="1"/>
</dbReference>
<keyword evidence="7" id="KW-1185">Reference proteome</keyword>
<gene>
    <name evidence="6" type="ORF">M0R45_017915</name>
</gene>
<keyword evidence="2" id="KW-1015">Disulfide bond</keyword>
<dbReference type="PROSITE" id="PS50927">
    <property type="entry name" value="BULB_LECTIN"/>
    <property type="match status" value="1"/>
</dbReference>
<evidence type="ECO:0000256" key="2">
    <source>
        <dbReference type="ARBA" id="ARBA00023157"/>
    </source>
</evidence>
<dbReference type="PANTHER" id="PTHR47976:SF15">
    <property type="entry name" value="G-TYPE LECTIN S-RECEPTOR-LIKE SERINE_THREONINE-PROTEIN KINASE RLK1"/>
    <property type="match status" value="1"/>
</dbReference>
<protein>
    <recommendedName>
        <fullName evidence="5">Bulb-type lectin domain-containing protein</fullName>
    </recommendedName>
</protein>
<evidence type="ECO:0000256" key="4">
    <source>
        <dbReference type="SAM" id="SignalP"/>
    </source>
</evidence>
<evidence type="ECO:0000313" key="7">
    <source>
        <dbReference type="Proteomes" id="UP001457282"/>
    </source>
</evidence>
<dbReference type="InterPro" id="IPR001480">
    <property type="entry name" value="Bulb-type_lectin_dom"/>
</dbReference>
<sequence>MASSLLLLLLAALFLLSIYVLSRTNGSVPVGASLSATAGNNSSWLSPSGNFAFGFQQLENKDLFLLSILYAKIPERTIVWYANWDSPAIAPKGSLVNLTANNGLVLTSPQGEELWKSETSVGVVAFGF</sequence>
<feature type="domain" description="Bulb-type lectin" evidence="5">
    <location>
        <begin position="29"/>
        <end position="128"/>
    </location>
</feature>
<dbReference type="InterPro" id="IPR036426">
    <property type="entry name" value="Bulb-type_lectin_dom_sf"/>
</dbReference>
<keyword evidence="1 4" id="KW-0732">Signal</keyword>
<feature type="chain" id="PRO_5043340510" description="Bulb-type lectin domain-containing protein" evidence="4">
    <location>
        <begin position="23"/>
        <end position="128"/>
    </location>
</feature>
<feature type="signal peptide" evidence="4">
    <location>
        <begin position="1"/>
        <end position="22"/>
    </location>
</feature>
<evidence type="ECO:0000256" key="3">
    <source>
        <dbReference type="ARBA" id="ARBA00023180"/>
    </source>
</evidence>
<dbReference type="EMBL" id="JBEDUW010000003">
    <property type="protein sequence ID" value="KAK9941307.1"/>
    <property type="molecule type" value="Genomic_DNA"/>
</dbReference>
<evidence type="ECO:0000256" key="1">
    <source>
        <dbReference type="ARBA" id="ARBA00022729"/>
    </source>
</evidence>
<organism evidence="6 7">
    <name type="scientific">Rubus argutus</name>
    <name type="common">Southern blackberry</name>
    <dbReference type="NCBI Taxonomy" id="59490"/>
    <lineage>
        <taxon>Eukaryota</taxon>
        <taxon>Viridiplantae</taxon>
        <taxon>Streptophyta</taxon>
        <taxon>Embryophyta</taxon>
        <taxon>Tracheophyta</taxon>
        <taxon>Spermatophyta</taxon>
        <taxon>Magnoliopsida</taxon>
        <taxon>eudicotyledons</taxon>
        <taxon>Gunneridae</taxon>
        <taxon>Pentapetalae</taxon>
        <taxon>rosids</taxon>
        <taxon>fabids</taxon>
        <taxon>Rosales</taxon>
        <taxon>Rosaceae</taxon>
        <taxon>Rosoideae</taxon>
        <taxon>Rosoideae incertae sedis</taxon>
        <taxon>Rubus</taxon>
    </lineage>
</organism>
<dbReference type="Proteomes" id="UP001457282">
    <property type="component" value="Unassembled WGS sequence"/>
</dbReference>
<accession>A0AAW1XWX4</accession>
<proteinExistence type="predicted"/>
<reference evidence="6 7" key="1">
    <citation type="journal article" date="2023" name="G3 (Bethesda)">
        <title>A chromosome-length genome assembly and annotation of blackberry (Rubus argutus, cv. 'Hillquist').</title>
        <authorList>
            <person name="Bruna T."/>
            <person name="Aryal R."/>
            <person name="Dudchenko O."/>
            <person name="Sargent D.J."/>
            <person name="Mead D."/>
            <person name="Buti M."/>
            <person name="Cavallini A."/>
            <person name="Hytonen T."/>
            <person name="Andres J."/>
            <person name="Pham M."/>
            <person name="Weisz D."/>
            <person name="Mascagni F."/>
            <person name="Usai G."/>
            <person name="Natali L."/>
            <person name="Bassil N."/>
            <person name="Fernandez G.E."/>
            <person name="Lomsadze A."/>
            <person name="Armour M."/>
            <person name="Olukolu B."/>
            <person name="Poorten T."/>
            <person name="Britton C."/>
            <person name="Davik J."/>
            <person name="Ashrafi H."/>
            <person name="Aiden E.L."/>
            <person name="Borodovsky M."/>
            <person name="Worthington M."/>
        </authorList>
    </citation>
    <scope>NUCLEOTIDE SEQUENCE [LARGE SCALE GENOMIC DNA]</scope>
    <source>
        <strain evidence="6">PI 553951</strain>
    </source>
</reference>
<evidence type="ECO:0000259" key="5">
    <source>
        <dbReference type="PROSITE" id="PS50927"/>
    </source>
</evidence>
<comment type="caution">
    <text evidence="6">The sequence shown here is derived from an EMBL/GenBank/DDBJ whole genome shotgun (WGS) entry which is preliminary data.</text>
</comment>
<evidence type="ECO:0000313" key="6">
    <source>
        <dbReference type="EMBL" id="KAK9941307.1"/>
    </source>
</evidence>
<keyword evidence="3" id="KW-0325">Glycoprotein</keyword>
<dbReference type="InterPro" id="IPR051343">
    <property type="entry name" value="G-type_lectin_kinases/EP1-like"/>
</dbReference>
<name>A0AAW1XWX4_RUBAR</name>